<comment type="similarity">
    <text evidence="1">Belongs to the ICR family.</text>
</comment>
<evidence type="ECO:0000256" key="2">
    <source>
        <dbReference type="ARBA" id="ARBA00023054"/>
    </source>
</evidence>
<sequence>MKMLRVQTEQWRKAADAAATVLSGEVGMNGRRISERCGSMDKHYGNAFEPIFGGYAGYIGSPGLAEDSDDTYGGGKMKGSGIKMFGDLWRKKGNK</sequence>
<dbReference type="Proteomes" id="UP001190926">
    <property type="component" value="Unassembled WGS sequence"/>
</dbReference>
<dbReference type="EMBL" id="SDAM02000368">
    <property type="protein sequence ID" value="KAH6824300.1"/>
    <property type="molecule type" value="Genomic_DNA"/>
</dbReference>
<keyword evidence="2" id="KW-0175">Coiled coil</keyword>
<gene>
    <name evidence="3" type="ORF">C2S53_015741</name>
</gene>
<evidence type="ECO:0000313" key="3">
    <source>
        <dbReference type="EMBL" id="KAH6824300.1"/>
    </source>
</evidence>
<reference evidence="3 4" key="1">
    <citation type="journal article" date="2021" name="Nat. Commun.">
        <title>Incipient diploidization of the medicinal plant Perilla within 10,000 years.</title>
        <authorList>
            <person name="Zhang Y."/>
            <person name="Shen Q."/>
            <person name="Leng L."/>
            <person name="Zhang D."/>
            <person name="Chen S."/>
            <person name="Shi Y."/>
            <person name="Ning Z."/>
            <person name="Chen S."/>
        </authorList>
    </citation>
    <scope>NUCLEOTIDE SEQUENCE [LARGE SCALE GENOMIC DNA]</scope>
    <source>
        <strain evidence="4">cv. PC099</strain>
    </source>
</reference>
<organism evidence="3 4">
    <name type="scientific">Perilla frutescens var. hirtella</name>
    <name type="common">Perilla citriodora</name>
    <name type="synonym">Perilla setoyensis</name>
    <dbReference type="NCBI Taxonomy" id="608512"/>
    <lineage>
        <taxon>Eukaryota</taxon>
        <taxon>Viridiplantae</taxon>
        <taxon>Streptophyta</taxon>
        <taxon>Embryophyta</taxon>
        <taxon>Tracheophyta</taxon>
        <taxon>Spermatophyta</taxon>
        <taxon>Magnoliopsida</taxon>
        <taxon>eudicotyledons</taxon>
        <taxon>Gunneridae</taxon>
        <taxon>Pentapetalae</taxon>
        <taxon>asterids</taxon>
        <taxon>lamiids</taxon>
        <taxon>Lamiales</taxon>
        <taxon>Lamiaceae</taxon>
        <taxon>Nepetoideae</taxon>
        <taxon>Elsholtzieae</taxon>
        <taxon>Perilla</taxon>
    </lineage>
</organism>
<evidence type="ECO:0000313" key="4">
    <source>
        <dbReference type="Proteomes" id="UP001190926"/>
    </source>
</evidence>
<protein>
    <submittedName>
        <fullName evidence="3">Interactor of constitutive active rops 1</fullName>
    </submittedName>
</protein>
<dbReference type="InterPro" id="IPR029688">
    <property type="entry name" value="ICR"/>
</dbReference>
<dbReference type="PANTHER" id="PTHR34224:SF2">
    <property type="entry name" value="INTERACTOR OF CONSTITUTIVE ACTIVE ROPS 4"/>
    <property type="match status" value="1"/>
</dbReference>
<accession>A0AAD4IZA0</accession>
<dbReference type="PANTHER" id="PTHR34224">
    <property type="entry name" value="INTERACTOR OF CONSTITUTIVE ACTIVE ROPS 2, CHLOROPLASTIC-RELATED"/>
    <property type="match status" value="1"/>
</dbReference>
<proteinExistence type="inferred from homology"/>
<name>A0AAD4IZA0_PERFH</name>
<evidence type="ECO:0000256" key="1">
    <source>
        <dbReference type="ARBA" id="ARBA00009778"/>
    </source>
</evidence>
<keyword evidence="4" id="KW-1185">Reference proteome</keyword>
<dbReference type="AlphaFoldDB" id="A0AAD4IZA0"/>
<comment type="caution">
    <text evidence="3">The sequence shown here is derived from an EMBL/GenBank/DDBJ whole genome shotgun (WGS) entry which is preliminary data.</text>
</comment>